<proteinExistence type="predicted"/>
<gene>
    <name evidence="1" type="ORF">AVDCRST_MAG63-1074</name>
</gene>
<evidence type="ECO:0000313" key="1">
    <source>
        <dbReference type="EMBL" id="CAA9233588.1"/>
    </source>
</evidence>
<dbReference type="InterPro" id="IPR010869">
    <property type="entry name" value="DUF1501"/>
</dbReference>
<reference evidence="1" key="1">
    <citation type="submission" date="2020-02" db="EMBL/GenBank/DDBJ databases">
        <authorList>
            <person name="Meier V. D."/>
        </authorList>
    </citation>
    <scope>NUCLEOTIDE SEQUENCE</scope>
    <source>
        <strain evidence="1">AVDCRST_MAG63</strain>
    </source>
</reference>
<protein>
    <recommendedName>
        <fullName evidence="2">DUF1501 domain-containing protein</fullName>
    </recommendedName>
</protein>
<dbReference type="SUPFAM" id="SSF53649">
    <property type="entry name" value="Alkaline phosphatase-like"/>
    <property type="match status" value="1"/>
</dbReference>
<dbReference type="PANTHER" id="PTHR43737">
    <property type="entry name" value="BLL7424 PROTEIN"/>
    <property type="match status" value="1"/>
</dbReference>
<dbReference type="PANTHER" id="PTHR43737:SF1">
    <property type="entry name" value="DUF1501 DOMAIN-CONTAINING PROTEIN"/>
    <property type="match status" value="1"/>
</dbReference>
<dbReference type="InterPro" id="IPR017850">
    <property type="entry name" value="Alkaline_phosphatase_core_sf"/>
</dbReference>
<dbReference type="AlphaFoldDB" id="A0A6J4HTQ4"/>
<organism evidence="1">
    <name type="scientific">uncultured Armatimonadetes bacterium</name>
    <dbReference type="NCBI Taxonomy" id="157466"/>
    <lineage>
        <taxon>Bacteria</taxon>
        <taxon>Bacillati</taxon>
        <taxon>Armatimonadota</taxon>
        <taxon>environmental samples</taxon>
    </lineage>
</organism>
<dbReference type="EMBL" id="CADCTO010000148">
    <property type="protein sequence ID" value="CAA9233588.1"/>
    <property type="molecule type" value="Genomic_DNA"/>
</dbReference>
<evidence type="ECO:0008006" key="2">
    <source>
        <dbReference type="Google" id="ProtNLM"/>
    </source>
</evidence>
<sequence>MHARLWLPLYGLKGIEKNMSNETRKEFCGRTRREFLWQAGAGFTAAALSGMLGDDFLGKQAYAADGVSKFVNPLAPKKPHFPAKAKSVIFLYMYGGPSQIDTFDYKPTMYGMDNKTIAIKTFGRGGHKNQGRIVEPRWKFKQYGQCGKWVSDLFPNVGECVDDIAFIHSMTADSPIHGSAMLQMNTGKILSGSPCLGSWANYGLGTVNENLPGFVVMLDPRGGPISGAKNWSSGYMPASYQATVVNASSTPILDLKRPEGLSEKAQRRMLDTLRDYNVEHEAMRADNSNLAARVASYELAFKMQAEAPEATDIAREPEHIKELYGLNDKRTEVFGRQCLLARRLVERGVRFIQIYSGGAHVDSTWDAHNDLMVNHTLHAGETDKPIAGLLKDLKQRGLLDSTLIVWGGEFGRQPTAEYAKGTGRDHNAYGFTMWMAGGGVKGGVSVGQTDELGSAAVADPFHVKNLHATILNQMGVDPNRLTYFYGGLDQKLVGVEGAQPIKQII</sequence>
<accession>A0A6J4HTQ4</accession>
<name>A0A6J4HTQ4_9BACT</name>
<dbReference type="Pfam" id="PF07394">
    <property type="entry name" value="DUF1501"/>
    <property type="match status" value="1"/>
</dbReference>